<evidence type="ECO:0000259" key="6">
    <source>
        <dbReference type="SMART" id="SM00062"/>
    </source>
</evidence>
<comment type="similarity">
    <text evidence="1 4">Belongs to the bacterial solute-binding protein 3 family.</text>
</comment>
<evidence type="ECO:0000313" key="8">
    <source>
        <dbReference type="Proteomes" id="UP000033633"/>
    </source>
</evidence>
<name>A0A0F5VAK2_9GAMM</name>
<dbReference type="PANTHER" id="PTHR30085">
    <property type="entry name" value="AMINO ACID ABC TRANSPORTER PERMEASE"/>
    <property type="match status" value="1"/>
</dbReference>
<keyword evidence="3 5" id="KW-0732">Signal</keyword>
<dbReference type="EMBL" id="JWYV01000012">
    <property type="protein sequence ID" value="KKC99195.1"/>
    <property type="molecule type" value="Genomic_DNA"/>
</dbReference>
<dbReference type="InterPro" id="IPR051455">
    <property type="entry name" value="Bact_solute-bind_prot3"/>
</dbReference>
<dbReference type="SUPFAM" id="SSF53850">
    <property type="entry name" value="Periplasmic binding protein-like II"/>
    <property type="match status" value="1"/>
</dbReference>
<dbReference type="Proteomes" id="UP000033633">
    <property type="component" value="Unassembled WGS sequence"/>
</dbReference>
<dbReference type="FunFam" id="3.40.190.10:FF:000114">
    <property type="entry name" value="Amino acid ABC transporter substrate-binding protein"/>
    <property type="match status" value="1"/>
</dbReference>
<dbReference type="OrthoDB" id="9777941at2"/>
<organism evidence="7 8">
    <name type="scientific">Photobacterium halotolerans</name>
    <dbReference type="NCBI Taxonomy" id="265726"/>
    <lineage>
        <taxon>Bacteria</taxon>
        <taxon>Pseudomonadati</taxon>
        <taxon>Pseudomonadota</taxon>
        <taxon>Gammaproteobacteria</taxon>
        <taxon>Vibrionales</taxon>
        <taxon>Vibrionaceae</taxon>
        <taxon>Photobacterium</taxon>
    </lineage>
</organism>
<gene>
    <name evidence="7" type="ORF">KY46_13920</name>
</gene>
<dbReference type="STRING" id="265726.KY46_13920"/>
<feature type="signal peptide" evidence="5">
    <location>
        <begin position="1"/>
        <end position="28"/>
    </location>
</feature>
<evidence type="ECO:0000313" key="7">
    <source>
        <dbReference type="EMBL" id="KKC99195.1"/>
    </source>
</evidence>
<protein>
    <submittedName>
        <fullName evidence="7">Amino acid ABC transporter substrate-binding protein</fullName>
    </submittedName>
</protein>
<evidence type="ECO:0000256" key="3">
    <source>
        <dbReference type="ARBA" id="ARBA00022729"/>
    </source>
</evidence>
<keyword evidence="8" id="KW-1185">Reference proteome</keyword>
<evidence type="ECO:0000256" key="5">
    <source>
        <dbReference type="SAM" id="SignalP"/>
    </source>
</evidence>
<dbReference type="Gene3D" id="3.40.190.10">
    <property type="entry name" value="Periplasmic binding protein-like II"/>
    <property type="match status" value="2"/>
</dbReference>
<feature type="domain" description="Solute-binding protein family 3/N-terminal" evidence="6">
    <location>
        <begin position="45"/>
        <end position="274"/>
    </location>
</feature>
<dbReference type="PROSITE" id="PS01039">
    <property type="entry name" value="SBP_BACTERIAL_3"/>
    <property type="match status" value="1"/>
</dbReference>
<sequence length="349" mass="37497">MKNKRNLFSASLIASSLMLAGISAGAHAEMASGSETLDKVKQAGVLKCGVSTGLPGFSNTDAKGNWEGIDVEFCRAVASAVLKDASKVQYIPLTAKERFTALQSGEVDVLSRNTTWTLQRDTALGLNFVGVNYYDGQGFMVSKDLGVKSAKELDGASVCIQSGTTTELNLADYFRTNGMSFKPVVFDTSDQTVKGFEAGRCDVLTSDQSQLYSLRIKLANPSSAVVLPEVISKEPLGPVVRQGDDKWFNIVKWTLSVMVNAEEYGINQSNVDAKLKSTDPNVRRILGLDGPKGAGLSLADDWSYQVIKQVGNYGDSFERNVGAGSPLKIARGLNALWKDGGIMYAPPVR</sequence>
<dbReference type="AlphaFoldDB" id="A0A0F5VAK2"/>
<evidence type="ECO:0000256" key="4">
    <source>
        <dbReference type="RuleBase" id="RU003744"/>
    </source>
</evidence>
<dbReference type="InterPro" id="IPR018313">
    <property type="entry name" value="SBP_3_CS"/>
</dbReference>
<dbReference type="InterPro" id="IPR001638">
    <property type="entry name" value="Solute-binding_3/MltF_N"/>
</dbReference>
<keyword evidence="2" id="KW-0813">Transport</keyword>
<dbReference type="Pfam" id="PF00497">
    <property type="entry name" value="SBP_bac_3"/>
    <property type="match status" value="1"/>
</dbReference>
<dbReference type="PATRIC" id="fig|265726.11.peg.1021"/>
<dbReference type="SMART" id="SM00062">
    <property type="entry name" value="PBPb"/>
    <property type="match status" value="1"/>
</dbReference>
<reference evidence="7 8" key="1">
    <citation type="submission" date="2014-12" db="EMBL/GenBank/DDBJ databases">
        <title>Mercury Reductase activity and rhizosphere competence traits in the genome of root associated Photobacterium halotolerans MELD1.</title>
        <authorList>
            <person name="Mathew D.C."/>
            <person name="Huang C.-C."/>
        </authorList>
    </citation>
    <scope>NUCLEOTIDE SEQUENCE [LARGE SCALE GENOMIC DNA]</scope>
    <source>
        <strain evidence="7 8">MELD1</strain>
    </source>
</reference>
<comment type="caution">
    <text evidence="7">The sequence shown here is derived from an EMBL/GenBank/DDBJ whole genome shotgun (WGS) entry which is preliminary data.</text>
</comment>
<feature type="chain" id="PRO_5002495826" evidence="5">
    <location>
        <begin position="29"/>
        <end position="349"/>
    </location>
</feature>
<evidence type="ECO:0000256" key="2">
    <source>
        <dbReference type="ARBA" id="ARBA00022448"/>
    </source>
</evidence>
<proteinExistence type="inferred from homology"/>
<dbReference type="GO" id="GO:0006865">
    <property type="term" value="P:amino acid transport"/>
    <property type="evidence" value="ECO:0007669"/>
    <property type="project" value="TreeGrafter"/>
</dbReference>
<dbReference type="PANTHER" id="PTHR30085:SF7">
    <property type="entry name" value="AMINO-ACID ABC TRANSPORTER-BINDING PROTEIN YHDW-RELATED"/>
    <property type="match status" value="1"/>
</dbReference>
<evidence type="ECO:0000256" key="1">
    <source>
        <dbReference type="ARBA" id="ARBA00010333"/>
    </source>
</evidence>
<accession>A0A0F5VAK2</accession>
<dbReference type="RefSeq" id="WP_046221251.1">
    <property type="nucleotide sequence ID" value="NZ_JWYV01000012.1"/>
</dbReference>
<dbReference type="CDD" id="cd13692">
    <property type="entry name" value="PBP2_BztA"/>
    <property type="match status" value="1"/>
</dbReference>